<gene>
    <name evidence="5" type="ORF">POL58_46155</name>
</gene>
<dbReference type="EMBL" id="JAQNDN010000027">
    <property type="protein sequence ID" value="MDC0675214.1"/>
    <property type="molecule type" value="Genomic_DNA"/>
</dbReference>
<name>A0ABT5BM43_9BACT</name>
<dbReference type="InterPro" id="IPR003367">
    <property type="entry name" value="Thrombospondin_3-like_rpt"/>
</dbReference>
<reference evidence="5 6" key="1">
    <citation type="submission" date="2022-11" db="EMBL/GenBank/DDBJ databases">
        <title>Minimal conservation of predation-associated metabolite biosynthetic gene clusters underscores biosynthetic potential of Myxococcota including descriptions for ten novel species: Archangium lansinium sp. nov., Myxococcus landrumus sp. nov., Nannocystis bai.</title>
        <authorList>
            <person name="Ahearne A."/>
            <person name="Stevens C."/>
            <person name="Dowd S."/>
        </authorList>
    </citation>
    <scope>NUCLEOTIDE SEQUENCE [LARGE SCALE GENOMIC DNA]</scope>
    <source>
        <strain evidence="5 6">NCELM</strain>
    </source>
</reference>
<dbReference type="PANTHER" id="PTHR10199:SF100">
    <property type="entry name" value="THROMBOSPONDIN, ISOFORM A"/>
    <property type="match status" value="1"/>
</dbReference>
<keyword evidence="6" id="KW-1185">Reference proteome</keyword>
<evidence type="ECO:0000256" key="4">
    <source>
        <dbReference type="SAM" id="SignalP"/>
    </source>
</evidence>
<dbReference type="Proteomes" id="UP001217838">
    <property type="component" value="Unassembled WGS sequence"/>
</dbReference>
<feature type="compositionally biased region" description="Acidic residues" evidence="3">
    <location>
        <begin position="135"/>
        <end position="151"/>
    </location>
</feature>
<evidence type="ECO:0000256" key="3">
    <source>
        <dbReference type="SAM" id="MobiDB-lite"/>
    </source>
</evidence>
<feature type="compositionally biased region" description="Low complexity" evidence="3">
    <location>
        <begin position="36"/>
        <end position="67"/>
    </location>
</feature>
<organism evidence="5 6">
    <name type="scientific">Nannocystis radixulma</name>
    <dbReference type="NCBI Taxonomy" id="2995305"/>
    <lineage>
        <taxon>Bacteria</taxon>
        <taxon>Pseudomonadati</taxon>
        <taxon>Myxococcota</taxon>
        <taxon>Polyangia</taxon>
        <taxon>Nannocystales</taxon>
        <taxon>Nannocystaceae</taxon>
        <taxon>Nannocystis</taxon>
    </lineage>
</organism>
<feature type="region of interest" description="Disordered" evidence="3">
    <location>
        <begin position="31"/>
        <end position="231"/>
    </location>
</feature>
<dbReference type="SUPFAM" id="SSF103647">
    <property type="entry name" value="TSP type-3 repeat"/>
    <property type="match status" value="1"/>
</dbReference>
<comment type="caution">
    <text evidence="5">The sequence shown here is derived from an EMBL/GenBank/DDBJ whole genome shotgun (WGS) entry which is preliminary data.</text>
</comment>
<feature type="compositionally biased region" description="Low complexity" evidence="3">
    <location>
        <begin position="106"/>
        <end position="134"/>
    </location>
</feature>
<evidence type="ECO:0000256" key="1">
    <source>
        <dbReference type="ARBA" id="ARBA00022729"/>
    </source>
</evidence>
<dbReference type="Pfam" id="PF02412">
    <property type="entry name" value="TSP_3"/>
    <property type="match status" value="2"/>
</dbReference>
<accession>A0ABT5BM43</accession>
<feature type="compositionally biased region" description="Polar residues" evidence="3">
    <location>
        <begin position="71"/>
        <end position="89"/>
    </location>
</feature>
<dbReference type="PROSITE" id="PS51234">
    <property type="entry name" value="TSP3"/>
    <property type="match status" value="1"/>
</dbReference>
<evidence type="ECO:0000256" key="2">
    <source>
        <dbReference type="ARBA" id="ARBA00022837"/>
    </source>
</evidence>
<feature type="chain" id="PRO_5045961590" evidence="4">
    <location>
        <begin position="28"/>
        <end position="465"/>
    </location>
</feature>
<feature type="signal peptide" evidence="4">
    <location>
        <begin position="1"/>
        <end position="27"/>
    </location>
</feature>
<feature type="compositionally biased region" description="Acidic residues" evidence="3">
    <location>
        <begin position="198"/>
        <end position="215"/>
    </location>
</feature>
<keyword evidence="1 4" id="KW-0732">Signal</keyword>
<feature type="compositionally biased region" description="Acidic residues" evidence="3">
    <location>
        <begin position="159"/>
        <end position="187"/>
    </location>
</feature>
<evidence type="ECO:0000313" key="5">
    <source>
        <dbReference type="EMBL" id="MDC0675214.1"/>
    </source>
</evidence>
<protein>
    <submittedName>
        <fullName evidence="5">Thrombospondin type 3 repeat-containing protein</fullName>
    </submittedName>
</protein>
<proteinExistence type="predicted"/>
<sequence length="465" mass="47753">MSVSPGFRHVSFGACSIALVLAGCSTAASGTGGSTDGFTDGNNTTVDSTGAPITTTADSPPTSSATDVTAAPTTGDSGPLTTTEATQGVDTDDGETTSDATTGPQTTTDASASDTEDTSTTGATTDDTMSTTNDPVDDDDDDDDTVPDDGDNCPVDANEGQEDTDADGMGDACDEDDDNDTIPDDMDNCPLVPNQGQEDGDADDVGDVCDEDLDNDGIPNPDDPFANDGGLPGVTTPFKIYAHSSGNLYTVDVNDPYAVAMVSNFKFPADNCDHSVTDVAIDRYGVLYAVTFGCGYVVNPQTAQAYYLGTLPQSFNGLTMIPKGILDPNKDALVGIALTGAWYRLILQNGMFNIQQIGQYGNGYSSAGDAFSIEGVGTFGAVNKVGVGGTVIVEVNPANGAVMSELATLAAYSTVYGLAGWEGLILAFDSSGQMIRIDPVTKVVTQLGNKNVTWWGAGVGTVIPM</sequence>
<dbReference type="InterPro" id="IPR017897">
    <property type="entry name" value="Thrombospondin_3_rpt"/>
</dbReference>
<dbReference type="PANTHER" id="PTHR10199">
    <property type="entry name" value="THROMBOSPONDIN"/>
    <property type="match status" value="1"/>
</dbReference>
<dbReference type="InterPro" id="IPR028974">
    <property type="entry name" value="TSP_type-3_rpt"/>
</dbReference>
<evidence type="ECO:0000313" key="6">
    <source>
        <dbReference type="Proteomes" id="UP001217838"/>
    </source>
</evidence>
<keyword evidence="2" id="KW-0106">Calcium</keyword>
<dbReference type="RefSeq" id="WP_272010085.1">
    <property type="nucleotide sequence ID" value="NZ_JAQNDN010000027.1"/>
</dbReference>
<dbReference type="Gene3D" id="4.10.1080.10">
    <property type="entry name" value="TSP type-3 repeat"/>
    <property type="match status" value="1"/>
</dbReference>